<reference evidence="1" key="1">
    <citation type="journal article" date="2014" name="Front. Microbiol.">
        <title>High frequency of phylogenetically diverse reductive dehalogenase-homologous genes in deep subseafloor sedimentary metagenomes.</title>
        <authorList>
            <person name="Kawai M."/>
            <person name="Futagami T."/>
            <person name="Toyoda A."/>
            <person name="Takaki Y."/>
            <person name="Nishi S."/>
            <person name="Hori S."/>
            <person name="Arai W."/>
            <person name="Tsubouchi T."/>
            <person name="Morono Y."/>
            <person name="Uchiyama I."/>
            <person name="Ito T."/>
            <person name="Fujiyama A."/>
            <person name="Inagaki F."/>
            <person name="Takami H."/>
        </authorList>
    </citation>
    <scope>NUCLEOTIDE SEQUENCE</scope>
    <source>
        <strain evidence="1">Expedition CK06-06</strain>
    </source>
</reference>
<gene>
    <name evidence="1" type="ORF">S03H2_09430</name>
</gene>
<protein>
    <submittedName>
        <fullName evidence="1">Uncharacterized protein</fullName>
    </submittedName>
</protein>
<organism evidence="1">
    <name type="scientific">marine sediment metagenome</name>
    <dbReference type="NCBI Taxonomy" id="412755"/>
    <lineage>
        <taxon>unclassified sequences</taxon>
        <taxon>metagenomes</taxon>
        <taxon>ecological metagenomes</taxon>
    </lineage>
</organism>
<dbReference type="AlphaFoldDB" id="X1EU16"/>
<accession>X1EU16</accession>
<evidence type="ECO:0000313" key="1">
    <source>
        <dbReference type="EMBL" id="GAH23800.1"/>
    </source>
</evidence>
<name>X1EU16_9ZZZZ</name>
<feature type="non-terminal residue" evidence="1">
    <location>
        <position position="43"/>
    </location>
</feature>
<sequence>MPGKFFKDKNPEDYRQDNGKILHGSCSSYSYTIILNEEIEHES</sequence>
<comment type="caution">
    <text evidence="1">The sequence shown here is derived from an EMBL/GenBank/DDBJ whole genome shotgun (WGS) entry which is preliminary data.</text>
</comment>
<proteinExistence type="predicted"/>
<dbReference type="EMBL" id="BARU01004793">
    <property type="protein sequence ID" value="GAH23800.1"/>
    <property type="molecule type" value="Genomic_DNA"/>
</dbReference>